<dbReference type="Gene3D" id="4.10.60.10">
    <property type="entry name" value="Zinc finger, CCHC-type"/>
    <property type="match status" value="1"/>
</dbReference>
<keyword evidence="1" id="KW-0863">Zinc-finger</keyword>
<protein>
    <recommendedName>
        <fullName evidence="3">CCHC-type domain-containing protein</fullName>
    </recommendedName>
</protein>
<evidence type="ECO:0000313" key="5">
    <source>
        <dbReference type="Proteomes" id="UP000094285"/>
    </source>
</evidence>
<dbReference type="PROSITE" id="PS50158">
    <property type="entry name" value="ZF_CCHC"/>
    <property type="match status" value="1"/>
</dbReference>
<dbReference type="GO" id="GO:0008270">
    <property type="term" value="F:zinc ion binding"/>
    <property type="evidence" value="ECO:0007669"/>
    <property type="project" value="UniProtKB-KW"/>
</dbReference>
<dbReference type="Pfam" id="PF19259">
    <property type="entry name" value="Ty3_capsid"/>
    <property type="match status" value="1"/>
</dbReference>
<keyword evidence="5" id="KW-1185">Reference proteome</keyword>
<sequence>MKSETETPTTEPEGSNPGVNYFDILGLNSTWSPHGKDKMTLFDYLANIEARILMLNVPFEPIAVARWVSYQVGSGPERKHLHKLLKRHEHQMETMGKDPNSIWPEFTSYASRLQQGKNDTTDEFFRLTQGNLPVKEFNKQFNQLLTYSVPDFDEDILVRMYQAKLSPKFARDFVATRPETLGDAMEIAVACERAANYMSGNSYRKPHQAKPAGQRPYAPKSGSKVTCYKCSKEGHILRNCPENKKTSSKN</sequence>
<dbReference type="InterPro" id="IPR045358">
    <property type="entry name" value="Ty3_capsid"/>
</dbReference>
<evidence type="ECO:0000259" key="3">
    <source>
        <dbReference type="PROSITE" id="PS50158"/>
    </source>
</evidence>
<dbReference type="EMBL" id="KV453917">
    <property type="protein sequence ID" value="ODV76806.1"/>
    <property type="molecule type" value="Genomic_DNA"/>
</dbReference>
<dbReference type="AlphaFoldDB" id="A0A1E4SBG1"/>
<dbReference type="Proteomes" id="UP000094285">
    <property type="component" value="Unassembled WGS sequence"/>
</dbReference>
<dbReference type="GeneID" id="30986077"/>
<evidence type="ECO:0000313" key="4">
    <source>
        <dbReference type="EMBL" id="ODV76806.1"/>
    </source>
</evidence>
<feature type="domain" description="CCHC-type" evidence="3">
    <location>
        <begin position="227"/>
        <end position="242"/>
    </location>
</feature>
<name>A0A1E4SBG1_9ASCO</name>
<dbReference type="SMART" id="SM00343">
    <property type="entry name" value="ZnF_C2HC"/>
    <property type="match status" value="1"/>
</dbReference>
<evidence type="ECO:0000256" key="2">
    <source>
        <dbReference type="SAM" id="MobiDB-lite"/>
    </source>
</evidence>
<feature type="region of interest" description="Disordered" evidence="2">
    <location>
        <begin position="201"/>
        <end position="224"/>
    </location>
</feature>
<evidence type="ECO:0000256" key="1">
    <source>
        <dbReference type="PROSITE-ProRule" id="PRU00047"/>
    </source>
</evidence>
<dbReference type="Pfam" id="PF00098">
    <property type="entry name" value="zf-CCHC"/>
    <property type="match status" value="1"/>
</dbReference>
<dbReference type="SUPFAM" id="SSF57756">
    <property type="entry name" value="Retrovirus zinc finger-like domains"/>
    <property type="match status" value="1"/>
</dbReference>
<dbReference type="InterPro" id="IPR001878">
    <property type="entry name" value="Znf_CCHC"/>
</dbReference>
<proteinExistence type="predicted"/>
<organism evidence="4 5">
    <name type="scientific">Suhomyces tanzawaensis NRRL Y-17324</name>
    <dbReference type="NCBI Taxonomy" id="984487"/>
    <lineage>
        <taxon>Eukaryota</taxon>
        <taxon>Fungi</taxon>
        <taxon>Dikarya</taxon>
        <taxon>Ascomycota</taxon>
        <taxon>Saccharomycotina</taxon>
        <taxon>Pichiomycetes</taxon>
        <taxon>Debaryomycetaceae</taxon>
        <taxon>Suhomyces</taxon>
    </lineage>
</organism>
<dbReference type="RefSeq" id="XP_020061928.1">
    <property type="nucleotide sequence ID" value="XM_020211941.1"/>
</dbReference>
<keyword evidence="1" id="KW-0862">Zinc</keyword>
<dbReference type="InterPro" id="IPR036875">
    <property type="entry name" value="Znf_CCHC_sf"/>
</dbReference>
<keyword evidence="1" id="KW-0479">Metal-binding</keyword>
<dbReference type="OrthoDB" id="3863715at2759"/>
<dbReference type="GO" id="GO:0003676">
    <property type="term" value="F:nucleic acid binding"/>
    <property type="evidence" value="ECO:0007669"/>
    <property type="project" value="InterPro"/>
</dbReference>
<gene>
    <name evidence="4" type="ORF">CANTADRAFT_92392</name>
</gene>
<accession>A0A1E4SBG1</accession>
<reference evidence="5" key="1">
    <citation type="submission" date="2016-05" db="EMBL/GenBank/DDBJ databases">
        <title>Comparative genomics of biotechnologically important yeasts.</title>
        <authorList>
            <consortium name="DOE Joint Genome Institute"/>
            <person name="Riley R."/>
            <person name="Haridas S."/>
            <person name="Wolfe K.H."/>
            <person name="Lopes M.R."/>
            <person name="Hittinger C.T."/>
            <person name="Goker M."/>
            <person name="Salamov A."/>
            <person name="Wisecaver J."/>
            <person name="Long T.M."/>
            <person name="Aerts A.L."/>
            <person name="Barry K."/>
            <person name="Choi C."/>
            <person name="Clum A."/>
            <person name="Coughlan A.Y."/>
            <person name="Deshpande S."/>
            <person name="Douglass A.P."/>
            <person name="Hanson S.J."/>
            <person name="Klenk H.-P."/>
            <person name="Labutti K."/>
            <person name="Lapidus A."/>
            <person name="Lindquist E."/>
            <person name="Lipzen A."/>
            <person name="Meier-Kolthoff J.P."/>
            <person name="Ohm R.A."/>
            <person name="Otillar R.P."/>
            <person name="Pangilinan J."/>
            <person name="Peng Y."/>
            <person name="Rokas A."/>
            <person name="Rosa C.A."/>
            <person name="Scheuner C."/>
            <person name="Sibirny A.A."/>
            <person name="Slot J.C."/>
            <person name="Stielow J.B."/>
            <person name="Sun H."/>
            <person name="Kurtzman C.P."/>
            <person name="Blackwell M."/>
            <person name="Grigoriev I.V."/>
            <person name="Jeffries T.W."/>
        </authorList>
    </citation>
    <scope>NUCLEOTIDE SEQUENCE [LARGE SCALE GENOMIC DNA]</scope>
    <source>
        <strain evidence="5">NRRL Y-17324</strain>
    </source>
</reference>